<organism evidence="1 2">
    <name type="scientific">Methylocella tundrae</name>
    <dbReference type="NCBI Taxonomy" id="227605"/>
    <lineage>
        <taxon>Bacteria</taxon>
        <taxon>Pseudomonadati</taxon>
        <taxon>Pseudomonadota</taxon>
        <taxon>Alphaproteobacteria</taxon>
        <taxon>Hyphomicrobiales</taxon>
        <taxon>Beijerinckiaceae</taxon>
        <taxon>Methylocella</taxon>
    </lineage>
</organism>
<proteinExistence type="predicted"/>
<dbReference type="Proteomes" id="UP000294360">
    <property type="component" value="Chromosome"/>
</dbReference>
<evidence type="ECO:0000313" key="1">
    <source>
        <dbReference type="EMBL" id="VFU09165.1"/>
    </source>
</evidence>
<gene>
    <name evidence="1" type="ORF">MTUNDRAET4_2272</name>
</gene>
<protein>
    <submittedName>
        <fullName evidence="1">Uncharacterized protein</fullName>
    </submittedName>
</protein>
<name>A0A4U8Z1J3_METTU</name>
<reference evidence="1 2" key="1">
    <citation type="submission" date="2019-03" db="EMBL/GenBank/DDBJ databases">
        <authorList>
            <person name="Kox A.R. M."/>
        </authorList>
    </citation>
    <scope>NUCLEOTIDE SEQUENCE [LARGE SCALE GENOMIC DNA]</scope>
    <source>
        <strain evidence="1">MTUNDRAET4 annotated genome</strain>
    </source>
</reference>
<dbReference type="EMBL" id="LR536450">
    <property type="protein sequence ID" value="VFU09165.1"/>
    <property type="molecule type" value="Genomic_DNA"/>
</dbReference>
<evidence type="ECO:0000313" key="2">
    <source>
        <dbReference type="Proteomes" id="UP000294360"/>
    </source>
</evidence>
<dbReference type="AlphaFoldDB" id="A0A4U8Z1J3"/>
<accession>A0A4U8Z1J3</accession>
<dbReference type="KEGG" id="mtun:MTUNDRAET4_2272"/>
<sequence>MNISDALPTSKESTASERLAALIADYKPLPGIPDEFIGPDGRPRDYWLRYLNSLTDLGADDIGRRFATADRHIHDSGVSYRSYGDTRERTLASLAFAPADRSE</sequence>